<protein>
    <recommendedName>
        <fullName evidence="4">N-acetyltransferase domain-containing protein</fullName>
    </recommendedName>
</protein>
<dbReference type="InterPro" id="IPR000182">
    <property type="entry name" value="GNAT_dom"/>
</dbReference>
<evidence type="ECO:0000256" key="2">
    <source>
        <dbReference type="ARBA" id="ARBA00022679"/>
    </source>
</evidence>
<keyword evidence="2" id="KW-0808">Transferase</keyword>
<sequence length="161" mass="18166">MAEVRITKATEADIPLVLSFIKQLAIFENAPDKVEATEELLQQNLFGPHPCAHALVAYVGKQQPAGFALYFYNFSTWTGRPGLYLEDLFVCEEFRQLGVGKRLLGELARIARDRGCGRMEWVVLDWNTKAREFYKSLGAAQLDEWIINRVDAGALGELARM</sequence>
<dbReference type="PROSITE" id="PS51186">
    <property type="entry name" value="GNAT"/>
    <property type="match status" value="1"/>
</dbReference>
<comment type="caution">
    <text evidence="5">The sequence shown here is derived from an EMBL/GenBank/DDBJ whole genome shotgun (WGS) entry which is preliminary data.</text>
</comment>
<organism evidence="5 6">
    <name type="scientific">Coemansia spiralis</name>
    <dbReference type="NCBI Taxonomy" id="417178"/>
    <lineage>
        <taxon>Eukaryota</taxon>
        <taxon>Fungi</taxon>
        <taxon>Fungi incertae sedis</taxon>
        <taxon>Zoopagomycota</taxon>
        <taxon>Kickxellomycotina</taxon>
        <taxon>Kickxellomycetes</taxon>
        <taxon>Kickxellales</taxon>
        <taxon>Kickxellaceae</taxon>
        <taxon>Coemansia</taxon>
    </lineage>
</organism>
<evidence type="ECO:0000313" key="6">
    <source>
        <dbReference type="Proteomes" id="UP001151518"/>
    </source>
</evidence>
<dbReference type="GO" id="GO:0008080">
    <property type="term" value="F:N-acetyltransferase activity"/>
    <property type="evidence" value="ECO:0007669"/>
    <property type="project" value="TreeGrafter"/>
</dbReference>
<dbReference type="AlphaFoldDB" id="A0A9W8G4A6"/>
<dbReference type="OrthoDB" id="7305308at2759"/>
<evidence type="ECO:0000256" key="3">
    <source>
        <dbReference type="ARBA" id="ARBA00023315"/>
    </source>
</evidence>
<name>A0A9W8G4A6_9FUNG</name>
<comment type="similarity">
    <text evidence="1">Belongs to the acetyltransferase family.</text>
</comment>
<dbReference type="SUPFAM" id="SSF55729">
    <property type="entry name" value="Acyl-CoA N-acyltransferases (Nat)"/>
    <property type="match status" value="1"/>
</dbReference>
<evidence type="ECO:0000256" key="1">
    <source>
        <dbReference type="ARBA" id="ARBA00008694"/>
    </source>
</evidence>
<evidence type="ECO:0000259" key="4">
    <source>
        <dbReference type="PROSITE" id="PS51186"/>
    </source>
</evidence>
<gene>
    <name evidence="5" type="ORF">GGI25_004692</name>
</gene>
<dbReference type="InterPro" id="IPR016181">
    <property type="entry name" value="Acyl_CoA_acyltransferase"/>
</dbReference>
<keyword evidence="3" id="KW-0012">Acyltransferase</keyword>
<dbReference type="EMBL" id="JANBTW010000068">
    <property type="protein sequence ID" value="KAJ2673430.1"/>
    <property type="molecule type" value="Genomic_DNA"/>
</dbReference>
<accession>A0A9W8G4A6</accession>
<proteinExistence type="inferred from homology"/>
<reference evidence="5" key="1">
    <citation type="submission" date="2022-07" db="EMBL/GenBank/DDBJ databases">
        <title>Phylogenomic reconstructions and comparative analyses of Kickxellomycotina fungi.</title>
        <authorList>
            <person name="Reynolds N.K."/>
            <person name="Stajich J.E."/>
            <person name="Barry K."/>
            <person name="Grigoriev I.V."/>
            <person name="Crous P."/>
            <person name="Smith M.E."/>
        </authorList>
    </citation>
    <scope>NUCLEOTIDE SEQUENCE</scope>
    <source>
        <strain evidence="5">NRRL 3115</strain>
    </source>
</reference>
<dbReference type="InterPro" id="IPR051016">
    <property type="entry name" value="Diverse_Substrate_AcTransf"/>
</dbReference>
<dbReference type="CDD" id="cd04301">
    <property type="entry name" value="NAT_SF"/>
    <property type="match status" value="1"/>
</dbReference>
<dbReference type="Pfam" id="PF00583">
    <property type="entry name" value="Acetyltransf_1"/>
    <property type="match status" value="1"/>
</dbReference>
<evidence type="ECO:0000313" key="5">
    <source>
        <dbReference type="EMBL" id="KAJ2673430.1"/>
    </source>
</evidence>
<feature type="domain" description="N-acetyltransferase" evidence="4">
    <location>
        <begin position="4"/>
        <end position="161"/>
    </location>
</feature>
<dbReference type="PANTHER" id="PTHR10545:SF29">
    <property type="entry name" value="GH14572P-RELATED"/>
    <property type="match status" value="1"/>
</dbReference>
<dbReference type="Proteomes" id="UP001151518">
    <property type="component" value="Unassembled WGS sequence"/>
</dbReference>
<dbReference type="PANTHER" id="PTHR10545">
    <property type="entry name" value="DIAMINE N-ACETYLTRANSFERASE"/>
    <property type="match status" value="1"/>
</dbReference>
<dbReference type="Gene3D" id="3.40.630.30">
    <property type="match status" value="1"/>
</dbReference>
<dbReference type="FunFam" id="3.40.630.30:FF:000064">
    <property type="entry name" value="GNAT family acetyltransferase"/>
    <property type="match status" value="1"/>
</dbReference>